<keyword evidence="2" id="KW-1185">Reference proteome</keyword>
<name>B4W3X6_9CYAN</name>
<accession>B4W3X6</accession>
<evidence type="ECO:0000313" key="1">
    <source>
        <dbReference type="EMBL" id="EDX71146.1"/>
    </source>
</evidence>
<dbReference type="Proteomes" id="UP000003835">
    <property type="component" value="Unassembled WGS sequence"/>
</dbReference>
<protein>
    <submittedName>
        <fullName evidence="1">Uncharacterized protein</fullName>
    </submittedName>
</protein>
<dbReference type="AlphaFoldDB" id="B4W3X6"/>
<dbReference type="EMBL" id="DS989876">
    <property type="protein sequence ID" value="EDX71146.1"/>
    <property type="molecule type" value="Genomic_DNA"/>
</dbReference>
<evidence type="ECO:0000313" key="2">
    <source>
        <dbReference type="Proteomes" id="UP000003835"/>
    </source>
</evidence>
<sequence>MGKEYTELVYVHWTLLIPISLTHRCWYLPEHLPTHVG</sequence>
<reference evidence="1 2" key="1">
    <citation type="submission" date="2008-07" db="EMBL/GenBank/DDBJ databases">
        <authorList>
            <person name="Tandeau de Marsac N."/>
            <person name="Ferriera S."/>
            <person name="Johnson J."/>
            <person name="Kravitz S."/>
            <person name="Beeson K."/>
            <person name="Sutton G."/>
            <person name="Rogers Y.-H."/>
            <person name="Friedman R."/>
            <person name="Frazier M."/>
            <person name="Venter J.C."/>
        </authorList>
    </citation>
    <scope>NUCLEOTIDE SEQUENCE [LARGE SCALE GENOMIC DNA]</scope>
    <source>
        <strain evidence="1 2">PCC 7420</strain>
    </source>
</reference>
<proteinExistence type="predicted"/>
<organism evidence="1 2">
    <name type="scientific">Coleofasciculus chthonoplastes PCC 7420</name>
    <dbReference type="NCBI Taxonomy" id="118168"/>
    <lineage>
        <taxon>Bacteria</taxon>
        <taxon>Bacillati</taxon>
        <taxon>Cyanobacteriota</taxon>
        <taxon>Cyanophyceae</taxon>
        <taxon>Coleofasciculales</taxon>
        <taxon>Coleofasciculaceae</taxon>
        <taxon>Coleofasciculus</taxon>
    </lineage>
</organism>
<dbReference type="HOGENOM" id="CLU_3342516_0_0_3"/>
<gene>
    <name evidence="1" type="ORF">MC7420_4333</name>
</gene>